<dbReference type="RefSeq" id="XP_038780476.1">
    <property type="nucleotide sequence ID" value="XM_038924548.1"/>
</dbReference>
<dbReference type="Gene3D" id="1.25.10.10">
    <property type="entry name" value="Leucine-rich Repeat Variant"/>
    <property type="match status" value="1"/>
</dbReference>
<feature type="domain" description="U3 small nucleolar RNA-associated protein 20" evidence="3">
    <location>
        <begin position="1627"/>
        <end position="1842"/>
    </location>
</feature>
<dbReference type="InterPro" id="IPR011989">
    <property type="entry name" value="ARM-like"/>
</dbReference>
<evidence type="ECO:0008006" key="7">
    <source>
        <dbReference type="Google" id="ProtNLM"/>
    </source>
</evidence>
<dbReference type="InterPro" id="IPR052575">
    <property type="entry name" value="SSU_processome_comp_20"/>
</dbReference>
<proteinExistence type="predicted"/>
<evidence type="ECO:0000313" key="5">
    <source>
        <dbReference type="EMBL" id="QPG76911.1"/>
    </source>
</evidence>
<dbReference type="GO" id="GO:0032040">
    <property type="term" value="C:small-subunit processome"/>
    <property type="evidence" value="ECO:0007669"/>
    <property type="project" value="TreeGrafter"/>
</dbReference>
<dbReference type="GeneID" id="62197705"/>
<dbReference type="InterPro" id="IPR046523">
    <property type="entry name" value="UTP20_dom"/>
</dbReference>
<feature type="domain" description="U3 small nucleolar RNA-associated protein 20 C-terminal" evidence="4">
    <location>
        <begin position="2282"/>
        <end position="2523"/>
    </location>
</feature>
<organism evidence="5 6">
    <name type="scientific">Eeniella nana</name>
    <name type="common">Yeast</name>
    <name type="synonym">Brettanomyces nanus</name>
    <dbReference type="NCBI Taxonomy" id="13502"/>
    <lineage>
        <taxon>Eukaryota</taxon>
        <taxon>Fungi</taxon>
        <taxon>Dikarya</taxon>
        <taxon>Ascomycota</taxon>
        <taxon>Saccharomycotina</taxon>
        <taxon>Pichiomycetes</taxon>
        <taxon>Pichiales</taxon>
        <taxon>Pichiaceae</taxon>
        <taxon>Brettanomyces</taxon>
    </lineage>
</organism>
<gene>
    <name evidence="5" type="ORF">FOA43_004305</name>
</gene>
<evidence type="ECO:0000256" key="1">
    <source>
        <dbReference type="SAM" id="MobiDB-lite"/>
    </source>
</evidence>
<feature type="compositionally biased region" description="Basic residues" evidence="1">
    <location>
        <begin position="2506"/>
        <end position="2521"/>
    </location>
</feature>
<dbReference type="InterPro" id="IPR016024">
    <property type="entry name" value="ARM-type_fold"/>
</dbReference>
<dbReference type="Pfam" id="PF23099">
    <property type="entry name" value="UTP20_C"/>
    <property type="match status" value="1"/>
</dbReference>
<dbReference type="OrthoDB" id="360653at2759"/>
<dbReference type="EMBL" id="CP064815">
    <property type="protein sequence ID" value="QPG76911.1"/>
    <property type="molecule type" value="Genomic_DNA"/>
</dbReference>
<keyword evidence="6" id="KW-1185">Reference proteome</keyword>
<feature type="region of interest" description="Disordered" evidence="1">
    <location>
        <begin position="2503"/>
        <end position="2537"/>
    </location>
</feature>
<evidence type="ECO:0000259" key="3">
    <source>
        <dbReference type="Pfam" id="PF20416"/>
    </source>
</evidence>
<feature type="domain" description="U3 small nucleolar RNA-associated protein 20 N-terminal" evidence="2">
    <location>
        <begin position="848"/>
        <end position="1436"/>
    </location>
</feature>
<dbReference type="Pfam" id="PF07539">
    <property type="entry name" value="UTP20_N"/>
    <property type="match status" value="1"/>
</dbReference>
<dbReference type="Proteomes" id="UP000662931">
    <property type="component" value="Chromosome 4"/>
</dbReference>
<dbReference type="InterPro" id="IPR057525">
    <property type="entry name" value="UTP20_C"/>
</dbReference>
<evidence type="ECO:0000259" key="2">
    <source>
        <dbReference type="Pfam" id="PF07539"/>
    </source>
</evidence>
<dbReference type="KEGG" id="bnn:FOA43_004305"/>
<evidence type="ECO:0000313" key="6">
    <source>
        <dbReference type="Proteomes" id="UP000662931"/>
    </source>
</evidence>
<dbReference type="PANTHER" id="PTHR17695">
    <property type="entry name" value="SMALL SUBUNIT PROCESSOME COMPONENT 20 HOMOLOG"/>
    <property type="match status" value="1"/>
</dbReference>
<reference evidence="5" key="1">
    <citation type="submission" date="2020-10" db="EMBL/GenBank/DDBJ databases">
        <authorList>
            <person name="Roach M.J.R."/>
        </authorList>
    </citation>
    <scope>NUCLEOTIDE SEQUENCE</scope>
    <source>
        <strain evidence="5">CBS 1945</strain>
    </source>
</reference>
<sequence length="2537" mass="290641">MDRVDSIKIDPIRDLSRKPYQDTDTSFFIATLDHWREINLSKNFIDLVDLVDPISQSLPEIIFHQKVIFASLEKALLLNDSLSLQPILELLSQFCHDLGPDFVIYYERTLDIIDTIAVTQEDSDSLELIFNALAYIFKYLSRLISKDLIPTFVKLLPLLTLQHKDYVTKFVSQAISFLVRKAPTDSLTKFIGHCFNTLRDLKDNDLNADHSSFHRGLVVIFSQSLCAASGNLHSKSKLILRPLTESAILSPLYESALADIIMETLHHTESQEQARPLYDSIIEVIHAKLADDEDLDFQYLTSIAQVMLTLSFAESGRKVSSWKDIIGVFEALYEASLKVVINDDQNADEDKTMFGNSMAQWAAILMRNIDSTVLAGNHVPIFTVMSKLDDGSKFVSFVDLATDLSKDKVIQYCRDYTTQFVISHWKLHYKAIGFFLARMNEKKLIAVDDHDENVLHKLRIVIPSEFRQFILSRLEHLVECQTSLSNADLSDCSWRLLILENTNVQVSASLLGKLLSLLQQNSRELYTADLSGFLIGVMARQNDLIDSEYFDAISSCIPNFSADVLSVSFLLNLQKLLTRLNVEKALKSAKLIKENKQLLISTLAGNLKTPSHIIRELSLKNIIAVCTIADPEGTPFAISSCLVIEQIPLDMQHSRDIPLHYRQLSKQFASERPSLLLDQVLSNFAFGQLTVRFSPTWEGVFEFLAPVWGKIKDCLWENAFKFISTRFDDLPDITYFDYDTEAFTNTSDMNGWHPQDQRVLTNLQISENLLQKYEIPIQSIIEFGDAKAEDVKPTIFYRLQAIKLLNRLPDIAEPHFRLLLPYVINADMDDPTPIDSTVGVSESILKGWTTHDRNALIELLSKFKKLDEAYGIDQVKSLLLRLLMNKMPNVQTLALKCLLNLHHPVYNRYKDNLESLLDNTLFRDEVIQLLQSDTEKGISSDDVQALMPLVLRILFGRALTAKTSGTKQGRKSAAIKAVEGLKPFYIREFLKLSFSKIEFEDSLGNISLIKTDEINLRMLRNINGFFHMGLEVTDALKRRNSECFSTLINPLIFSLCVSEEVIQHPEKHEDLLEKMARNNRKAGFKLLYKITDYLGEDFDWSPYSDIIYESLIRPKLTDKFAQENLQGVSSFMGLMTSLWTRKNLQYFFYYDDFLAAKSLLQILPNPNARESSLLAVLRFVNALIESGSQDEKYVSLVTEVISSCLDSLVSVFENCPNKEVSSLAVHILLLFTSNDYITDNESKRSLIGSLTSALQRPRSQIDLIVREDIVNILSMLVKNYQSSLTDILPLYKGVAQLYEDYSERNMRTRVSELFESISGNYDELRRVGRLVSDLNAYSTKKVREPDYERRLNAYRQINNGDYLNYSALEWIPLLHVALFFINDEEDQAMSSSASYTLIRFVDCFSAKETAEEAAEYVNLLRDLVILNVRLGLRKENESVRIEYLKVVSHIVSHSKYYDDLADMKVLLYGGDEEDDFFQNIIHLQILKRQKCVRDLIPMAGQLKSTTIAHYILPLLEHYSIYTEDKFRNLAHDSIETVGYLAPHLTWHQFRAIFARYVHIMTLARIRGQPERLRDSVRLVVMFCKAMQTWSENEQLKPEDYPKEEQIDNYVIEEVLPALKKCLTVRNEDTVVNRVPLSEAMVSLVMSCTEARMNSELPGVLTGICQILRARSEELRDAVRKHLGRIAAGLGPNYLKFIFKELKGALTRGPQVHILGFTIHYLLVIMEKQLKHGDLGESADIIVASIMEDLFGEASEEKEAEGYSNKTKEIKHNKSYDTGELIAENINLKEFSHLLTPIKYLLRERLSLKTQNKLDQLLRNFSMGLVKNEESKSKDIIVLCYELYSEALQFVEENSKRKEKQTNEKEDYFMVHLDARPQKTKVEYSAYVKTMQKFSFELLRIMINKHEELFKVGYLTEFVPILVSSLDSDDERVIISALKVLTLLVKMKFSEDVDVLFTSAAKSVLIMLKDMPSTNNELAQNCLKFLSSVIRNKEDLQLKSSALSYILKKVEPDLDEPQRQGVAFGFLKSVISKHYMLAEVYDTMDVVSRIMVTSTFEEIRQVARSVFYTLLMEYDQSRGRLEKQFRILIDNLRYPAQTGRMSVMELIHLIVNKSGKQLLEKLSSSFFMALANVAITDDAPSCRKMASEIIASMLVRMKKLSIDLEFVNKFTVAWLRQNKNALLTRCGLNVYKLYVMSLGFKENPELNATAIDLITKSLGLARKPDENEEESNESSEEVNWQMVYLSLSTVEELYNVDKAALFGTGFEEIWTYIVDALLYPHSWVRLLSSRIIGYLLEEVVSNAADEMVKFEISDLMLQTVAYRTFRQLGAPNVSKQVADQVAKNLVVVSKKWIRDETPYIEASAHKEVDVVRHFDSAFDWAINRCSAILKNESRPNKEMLVAKKAIIQYCGFLTSVLTEEKLAKMASEQILVPLINLSGRSVLYEDDANNSLPELAHKCMSLISEKLGVSNYNFLYAESKRIIMERRSERKTKKAQLALNNPEASARRKLKKHMKFRKKRKNNKDENGLYRPKKKRRM</sequence>
<accession>A0A875S5K8</accession>
<dbReference type="PANTHER" id="PTHR17695:SF11">
    <property type="entry name" value="SMALL SUBUNIT PROCESSOME COMPONENT 20 HOMOLOG"/>
    <property type="match status" value="1"/>
</dbReference>
<dbReference type="SUPFAM" id="SSF48371">
    <property type="entry name" value="ARM repeat"/>
    <property type="match status" value="2"/>
</dbReference>
<name>A0A875S5K8_EENNA</name>
<dbReference type="InterPro" id="IPR011430">
    <property type="entry name" value="UTP20_N"/>
</dbReference>
<dbReference type="GO" id="GO:0030686">
    <property type="term" value="C:90S preribosome"/>
    <property type="evidence" value="ECO:0007669"/>
    <property type="project" value="TreeGrafter"/>
</dbReference>
<evidence type="ECO:0000259" key="4">
    <source>
        <dbReference type="Pfam" id="PF23099"/>
    </source>
</evidence>
<dbReference type="Pfam" id="PF20416">
    <property type="entry name" value="UTP20"/>
    <property type="match status" value="1"/>
</dbReference>
<protein>
    <recommendedName>
        <fullName evidence="7">U3 small nucleolar RNA-associated protein 20</fullName>
    </recommendedName>
</protein>